<evidence type="ECO:0008006" key="4">
    <source>
        <dbReference type="Google" id="ProtNLM"/>
    </source>
</evidence>
<dbReference type="Pfam" id="PF16286">
    <property type="entry name" value="DUF4932"/>
    <property type="match status" value="1"/>
</dbReference>
<dbReference type="Proteomes" id="UP000198648">
    <property type="component" value="Unassembled WGS sequence"/>
</dbReference>
<name>A0A1H8YT72_9FLAO</name>
<organism evidence="2 3">
    <name type="scientific">Flavobacterium urocaniciphilum</name>
    <dbReference type="NCBI Taxonomy" id="1299341"/>
    <lineage>
        <taxon>Bacteria</taxon>
        <taxon>Pseudomonadati</taxon>
        <taxon>Bacteroidota</taxon>
        <taxon>Flavobacteriia</taxon>
        <taxon>Flavobacteriales</taxon>
        <taxon>Flavobacteriaceae</taxon>
        <taxon>Flavobacterium</taxon>
    </lineage>
</organism>
<dbReference type="InterPro" id="IPR032560">
    <property type="entry name" value="DUF4932"/>
</dbReference>
<dbReference type="OrthoDB" id="6402335at2"/>
<evidence type="ECO:0000256" key="1">
    <source>
        <dbReference type="SAM" id="SignalP"/>
    </source>
</evidence>
<dbReference type="EMBL" id="FOEI01000001">
    <property type="protein sequence ID" value="SEP55221.1"/>
    <property type="molecule type" value="Genomic_DNA"/>
</dbReference>
<keyword evidence="1" id="KW-0732">Signal</keyword>
<sequence length="394" mass="46637">MKYLKLVFITFWMIVLSSCSSTRNTNFNSKQIKNKNSKLIIGYNENLETLALIYNLSESGEYHYNKIPGPRATLSKELTSQFESFKNHEAVTKLNKLLNDGFVDMYDILLSLYNTKLPEYKQYAKYPSVYYENEGITAEETQARFDDFNISVIKFYKDADLKNRFKKGYRNIYKKIAEELQSVTPKNNIITELEDYYGVKRNEYEIIISAFSFNGIGRAILIKNDKYSKAACLVTSNHLLESDSININKIEHYNLGYKDIKYFQEIGIHELIHTFLHEIFKENEKNTLLINELNYLFTDSLKNNMKKQGYTDWKTCFEEHLVRLGELKIAQRLGNHDFVTKYRKECIEERGFIYFELIENLLLEYENNRIKYKNFEDFIPELVQKIKSKTQITE</sequence>
<proteinExistence type="predicted"/>
<protein>
    <recommendedName>
        <fullName evidence="4">DUF4932 domain-containing protein</fullName>
    </recommendedName>
</protein>
<feature type="chain" id="PRO_5011491801" description="DUF4932 domain-containing protein" evidence="1">
    <location>
        <begin position="22"/>
        <end position="394"/>
    </location>
</feature>
<reference evidence="2 3" key="1">
    <citation type="submission" date="2016-10" db="EMBL/GenBank/DDBJ databases">
        <authorList>
            <person name="de Groot N.N."/>
        </authorList>
    </citation>
    <scope>NUCLEOTIDE SEQUENCE [LARGE SCALE GENOMIC DNA]</scope>
    <source>
        <strain evidence="2 3">DSM 27078</strain>
    </source>
</reference>
<evidence type="ECO:0000313" key="3">
    <source>
        <dbReference type="Proteomes" id="UP000198648"/>
    </source>
</evidence>
<dbReference type="AlphaFoldDB" id="A0A1H8YT72"/>
<dbReference type="PROSITE" id="PS51257">
    <property type="entry name" value="PROKAR_LIPOPROTEIN"/>
    <property type="match status" value="1"/>
</dbReference>
<evidence type="ECO:0000313" key="2">
    <source>
        <dbReference type="EMBL" id="SEP55221.1"/>
    </source>
</evidence>
<accession>A0A1H8YT72</accession>
<gene>
    <name evidence="2" type="ORF">SAMN05444005_101156</name>
</gene>
<keyword evidence="3" id="KW-1185">Reference proteome</keyword>
<feature type="signal peptide" evidence="1">
    <location>
        <begin position="1"/>
        <end position="21"/>
    </location>
</feature>
<dbReference type="STRING" id="1299341.SAMN05444005_101156"/>